<name>A0AAV7MRU6_PLEWA</name>
<proteinExistence type="predicted"/>
<feature type="compositionally biased region" description="Low complexity" evidence="1">
    <location>
        <begin position="52"/>
        <end position="62"/>
    </location>
</feature>
<evidence type="ECO:0000313" key="3">
    <source>
        <dbReference type="Proteomes" id="UP001066276"/>
    </source>
</evidence>
<gene>
    <name evidence="2" type="ORF">NDU88_003509</name>
</gene>
<dbReference type="InterPro" id="IPR018868">
    <property type="entry name" value="BAD"/>
</dbReference>
<evidence type="ECO:0008006" key="4">
    <source>
        <dbReference type="Google" id="ProtNLM"/>
    </source>
</evidence>
<protein>
    <recommendedName>
        <fullName evidence="4">Bcl2-associated agonist of cell death</fullName>
    </recommendedName>
</protein>
<reference evidence="2" key="1">
    <citation type="journal article" date="2022" name="bioRxiv">
        <title>Sequencing and chromosome-scale assembly of the giantPleurodeles waltlgenome.</title>
        <authorList>
            <person name="Brown T."/>
            <person name="Elewa A."/>
            <person name="Iarovenko S."/>
            <person name="Subramanian E."/>
            <person name="Araus A.J."/>
            <person name="Petzold A."/>
            <person name="Susuki M."/>
            <person name="Suzuki K.-i.T."/>
            <person name="Hayashi T."/>
            <person name="Toyoda A."/>
            <person name="Oliveira C."/>
            <person name="Osipova E."/>
            <person name="Leigh N.D."/>
            <person name="Simon A."/>
            <person name="Yun M.H."/>
        </authorList>
    </citation>
    <scope>NUCLEOTIDE SEQUENCE</scope>
    <source>
        <strain evidence="2">20211129_DDA</strain>
        <tissue evidence="2">Liver</tissue>
    </source>
</reference>
<dbReference type="PANTHER" id="PTHR28540">
    <property type="entry name" value="BCL2-ASSOCIATED AGONIST OF CELL DEATH"/>
    <property type="match status" value="1"/>
</dbReference>
<evidence type="ECO:0000313" key="2">
    <source>
        <dbReference type="EMBL" id="KAJ1106106.1"/>
    </source>
</evidence>
<dbReference type="EMBL" id="JANPWB010000013">
    <property type="protein sequence ID" value="KAJ1106106.1"/>
    <property type="molecule type" value="Genomic_DNA"/>
</dbReference>
<dbReference type="PANTHER" id="PTHR28540:SF1">
    <property type="entry name" value="BCL2-ASSOCIATED AGONIST OF CELL DEATH"/>
    <property type="match status" value="1"/>
</dbReference>
<dbReference type="GO" id="GO:0006915">
    <property type="term" value="P:apoptotic process"/>
    <property type="evidence" value="ECO:0007669"/>
    <property type="project" value="InterPro"/>
</dbReference>
<dbReference type="Proteomes" id="UP001066276">
    <property type="component" value="Chromosome 9"/>
</dbReference>
<sequence length="163" mass="18065">MATAFQLGGDDDSEENPSVFGPGPQPVRVRSGGRLQMGKQHLTAPDLHHPSTLETTTSSTETVNARVRLASDPPPADTEIPEEAGGIRTRSQSAPPNLWKAMRYGRELRRMSDEFDMTFKGLPRPKSAGYADEIKKGGGWTAFFREIFGHNRRKEEAVKPKKF</sequence>
<evidence type="ECO:0000256" key="1">
    <source>
        <dbReference type="SAM" id="MobiDB-lite"/>
    </source>
</evidence>
<organism evidence="2 3">
    <name type="scientific">Pleurodeles waltl</name>
    <name type="common">Iberian ribbed newt</name>
    <dbReference type="NCBI Taxonomy" id="8319"/>
    <lineage>
        <taxon>Eukaryota</taxon>
        <taxon>Metazoa</taxon>
        <taxon>Chordata</taxon>
        <taxon>Craniata</taxon>
        <taxon>Vertebrata</taxon>
        <taxon>Euteleostomi</taxon>
        <taxon>Amphibia</taxon>
        <taxon>Batrachia</taxon>
        <taxon>Caudata</taxon>
        <taxon>Salamandroidea</taxon>
        <taxon>Salamandridae</taxon>
        <taxon>Pleurodelinae</taxon>
        <taxon>Pleurodeles</taxon>
    </lineage>
</organism>
<dbReference type="AlphaFoldDB" id="A0AAV7MRU6"/>
<keyword evidence="3" id="KW-1185">Reference proteome</keyword>
<accession>A0AAV7MRU6</accession>
<dbReference type="Pfam" id="PF10514">
    <property type="entry name" value="Bcl-2_BAD"/>
    <property type="match status" value="1"/>
</dbReference>
<comment type="caution">
    <text evidence="2">The sequence shown here is derived from an EMBL/GenBank/DDBJ whole genome shotgun (WGS) entry which is preliminary data.</text>
</comment>
<feature type="region of interest" description="Disordered" evidence="1">
    <location>
        <begin position="1"/>
        <end position="96"/>
    </location>
</feature>